<evidence type="ECO:0000256" key="5">
    <source>
        <dbReference type="ARBA" id="ARBA00022801"/>
    </source>
</evidence>
<keyword evidence="6" id="KW-0862">Zinc</keyword>
<evidence type="ECO:0000256" key="6">
    <source>
        <dbReference type="ARBA" id="ARBA00022833"/>
    </source>
</evidence>
<evidence type="ECO:0000256" key="9">
    <source>
        <dbReference type="ARBA" id="ARBA00049893"/>
    </source>
</evidence>
<comment type="catalytic activity">
    <reaction evidence="9">
        <text>S-methyl-5'-thioadenosine + phosphate = 5-(methylsulfanyl)-alpha-D-ribose 1-phosphate + adenine</text>
        <dbReference type="Rhea" id="RHEA:11852"/>
        <dbReference type="ChEBI" id="CHEBI:16708"/>
        <dbReference type="ChEBI" id="CHEBI:17509"/>
        <dbReference type="ChEBI" id="CHEBI:43474"/>
        <dbReference type="ChEBI" id="CHEBI:58533"/>
        <dbReference type="EC" id="2.4.2.28"/>
    </reaction>
    <physiologicalReaction direction="left-to-right" evidence="9">
        <dbReference type="Rhea" id="RHEA:11853"/>
    </physiologicalReaction>
</comment>
<accession>A0ABU0FJ72</accession>
<organism evidence="11 12">
    <name type="scientific">Labrys monachus</name>
    <dbReference type="NCBI Taxonomy" id="217067"/>
    <lineage>
        <taxon>Bacteria</taxon>
        <taxon>Pseudomonadati</taxon>
        <taxon>Pseudomonadota</taxon>
        <taxon>Alphaproteobacteria</taxon>
        <taxon>Hyphomicrobiales</taxon>
        <taxon>Xanthobacteraceae</taxon>
        <taxon>Labrys</taxon>
    </lineage>
</organism>
<dbReference type="CDD" id="cd16833">
    <property type="entry name" value="YfiH"/>
    <property type="match status" value="1"/>
</dbReference>
<evidence type="ECO:0000256" key="2">
    <source>
        <dbReference type="ARBA" id="ARBA00007353"/>
    </source>
</evidence>
<keyword evidence="4" id="KW-0479">Metal-binding</keyword>
<sequence length="263" mass="28128">MLESPAVRLHHPALAVPGISHGFFTRQGGVSGGLYASLNGGQGSSDDPASVRENRRRMAQVLGVNPERFVSCYQVHSPDVVTVTEPWTRDGAPKVDAMVTRERGIALAISTADCGPVLFADGGAGVIGAAHAGWKGAFTGVLEATIEAMEALGARRSEVTAVLGPMISAAAYEVGPEFVARFVEADGGNERFFRRAGAKPGHAMFDLPAYIRMRLTRAGVGRFDDMALCTYGDEQRFFSYRRVTHRKEADYGRLLNAIALADA</sequence>
<dbReference type="InterPro" id="IPR011324">
    <property type="entry name" value="Cytotoxic_necrot_fac-like_cat"/>
</dbReference>
<evidence type="ECO:0000313" key="11">
    <source>
        <dbReference type="EMBL" id="MDQ0394655.1"/>
    </source>
</evidence>
<comment type="caution">
    <text evidence="11">The sequence shown here is derived from an EMBL/GenBank/DDBJ whole genome shotgun (WGS) entry which is preliminary data.</text>
</comment>
<dbReference type="EMBL" id="JAUSVK010000001">
    <property type="protein sequence ID" value="MDQ0394655.1"/>
    <property type="molecule type" value="Genomic_DNA"/>
</dbReference>
<name>A0ABU0FJ72_9HYPH</name>
<keyword evidence="3" id="KW-0808">Transferase</keyword>
<dbReference type="Gene3D" id="3.60.140.10">
    <property type="entry name" value="CNF1/YfiH-like putative cysteine hydrolases"/>
    <property type="match status" value="1"/>
</dbReference>
<dbReference type="Pfam" id="PF02578">
    <property type="entry name" value="Cu-oxidase_4"/>
    <property type="match status" value="1"/>
</dbReference>
<reference evidence="11 12" key="1">
    <citation type="submission" date="2023-07" db="EMBL/GenBank/DDBJ databases">
        <title>Genomic Encyclopedia of Type Strains, Phase IV (KMG-IV): sequencing the most valuable type-strain genomes for metagenomic binning, comparative biology and taxonomic classification.</title>
        <authorList>
            <person name="Goeker M."/>
        </authorList>
    </citation>
    <scope>NUCLEOTIDE SEQUENCE [LARGE SCALE GENOMIC DNA]</scope>
    <source>
        <strain evidence="11 12">DSM 5896</strain>
    </source>
</reference>
<comment type="catalytic activity">
    <reaction evidence="1">
        <text>inosine + phosphate = alpha-D-ribose 1-phosphate + hypoxanthine</text>
        <dbReference type="Rhea" id="RHEA:27646"/>
        <dbReference type="ChEBI" id="CHEBI:17368"/>
        <dbReference type="ChEBI" id="CHEBI:17596"/>
        <dbReference type="ChEBI" id="CHEBI:43474"/>
        <dbReference type="ChEBI" id="CHEBI:57720"/>
        <dbReference type="EC" id="2.4.2.1"/>
    </reaction>
    <physiologicalReaction direction="left-to-right" evidence="1">
        <dbReference type="Rhea" id="RHEA:27647"/>
    </physiologicalReaction>
</comment>
<dbReference type="PANTHER" id="PTHR30616:SF2">
    <property type="entry name" value="PURINE NUCLEOSIDE PHOSPHORYLASE LACC1"/>
    <property type="match status" value="1"/>
</dbReference>
<dbReference type="RefSeq" id="WP_307432134.1">
    <property type="nucleotide sequence ID" value="NZ_JAUSVK010000001.1"/>
</dbReference>
<evidence type="ECO:0000256" key="10">
    <source>
        <dbReference type="RuleBase" id="RU361274"/>
    </source>
</evidence>
<evidence type="ECO:0000313" key="12">
    <source>
        <dbReference type="Proteomes" id="UP001237448"/>
    </source>
</evidence>
<dbReference type="PANTHER" id="PTHR30616">
    <property type="entry name" value="UNCHARACTERIZED PROTEIN YFIH"/>
    <property type="match status" value="1"/>
</dbReference>
<keyword evidence="12" id="KW-1185">Reference proteome</keyword>
<dbReference type="InterPro" id="IPR038371">
    <property type="entry name" value="Cu_polyphenol_OxRdtase_sf"/>
</dbReference>
<comment type="catalytic activity">
    <reaction evidence="7">
        <text>adenosine + H2O + H(+) = inosine + NH4(+)</text>
        <dbReference type="Rhea" id="RHEA:24408"/>
        <dbReference type="ChEBI" id="CHEBI:15377"/>
        <dbReference type="ChEBI" id="CHEBI:15378"/>
        <dbReference type="ChEBI" id="CHEBI:16335"/>
        <dbReference type="ChEBI" id="CHEBI:17596"/>
        <dbReference type="ChEBI" id="CHEBI:28938"/>
        <dbReference type="EC" id="3.5.4.4"/>
    </reaction>
    <physiologicalReaction direction="left-to-right" evidence="7">
        <dbReference type="Rhea" id="RHEA:24409"/>
    </physiologicalReaction>
</comment>
<comment type="catalytic activity">
    <reaction evidence="8">
        <text>adenosine + phosphate = alpha-D-ribose 1-phosphate + adenine</text>
        <dbReference type="Rhea" id="RHEA:27642"/>
        <dbReference type="ChEBI" id="CHEBI:16335"/>
        <dbReference type="ChEBI" id="CHEBI:16708"/>
        <dbReference type="ChEBI" id="CHEBI:43474"/>
        <dbReference type="ChEBI" id="CHEBI:57720"/>
        <dbReference type="EC" id="2.4.2.1"/>
    </reaction>
    <physiologicalReaction direction="left-to-right" evidence="8">
        <dbReference type="Rhea" id="RHEA:27643"/>
    </physiologicalReaction>
</comment>
<dbReference type="InterPro" id="IPR003730">
    <property type="entry name" value="Cu_polyphenol_OxRdtase"/>
</dbReference>
<dbReference type="NCBIfam" id="TIGR00726">
    <property type="entry name" value="peptidoglycan editing factor PgeF"/>
    <property type="match status" value="1"/>
</dbReference>
<evidence type="ECO:0000256" key="8">
    <source>
        <dbReference type="ARBA" id="ARBA00048968"/>
    </source>
</evidence>
<dbReference type="SUPFAM" id="SSF64438">
    <property type="entry name" value="CNF1/YfiH-like putative cysteine hydrolases"/>
    <property type="match status" value="1"/>
</dbReference>
<protein>
    <recommendedName>
        <fullName evidence="10">Purine nucleoside phosphorylase</fullName>
    </recommendedName>
</protein>
<dbReference type="Proteomes" id="UP001237448">
    <property type="component" value="Unassembled WGS sequence"/>
</dbReference>
<evidence type="ECO:0000256" key="3">
    <source>
        <dbReference type="ARBA" id="ARBA00022679"/>
    </source>
</evidence>
<evidence type="ECO:0000256" key="1">
    <source>
        <dbReference type="ARBA" id="ARBA00000553"/>
    </source>
</evidence>
<comment type="similarity">
    <text evidence="2 10">Belongs to the purine nucleoside phosphorylase YfiH/LACC1 family.</text>
</comment>
<keyword evidence="5" id="KW-0378">Hydrolase</keyword>
<proteinExistence type="inferred from homology"/>
<evidence type="ECO:0000256" key="4">
    <source>
        <dbReference type="ARBA" id="ARBA00022723"/>
    </source>
</evidence>
<evidence type="ECO:0000256" key="7">
    <source>
        <dbReference type="ARBA" id="ARBA00047989"/>
    </source>
</evidence>
<gene>
    <name evidence="11" type="ORF">J3R73_004447</name>
</gene>